<comment type="caution">
    <text evidence="2">The sequence shown here is derived from an EMBL/GenBank/DDBJ whole genome shotgun (WGS) entry which is preliminary data.</text>
</comment>
<evidence type="ECO:0000256" key="1">
    <source>
        <dbReference type="SAM" id="MobiDB-lite"/>
    </source>
</evidence>
<gene>
    <name evidence="2" type="ORF">N825_15060</name>
</gene>
<dbReference type="Proteomes" id="UP000019486">
    <property type="component" value="Unassembled WGS sequence"/>
</dbReference>
<protein>
    <submittedName>
        <fullName evidence="2">Uncharacterized protein</fullName>
    </submittedName>
</protein>
<dbReference type="AlphaFoldDB" id="W9GVY5"/>
<reference evidence="2 3" key="1">
    <citation type="submission" date="2013-08" db="EMBL/GenBank/DDBJ databases">
        <title>The genome sequence of Skermanella stibiiresistens.</title>
        <authorList>
            <person name="Zhu W."/>
            <person name="Wang G."/>
        </authorList>
    </citation>
    <scope>NUCLEOTIDE SEQUENCE [LARGE SCALE GENOMIC DNA]</scope>
    <source>
        <strain evidence="2 3">SB22</strain>
    </source>
</reference>
<accession>W9GVY5</accession>
<evidence type="ECO:0000313" key="2">
    <source>
        <dbReference type="EMBL" id="EWY38070.1"/>
    </source>
</evidence>
<evidence type="ECO:0000313" key="3">
    <source>
        <dbReference type="Proteomes" id="UP000019486"/>
    </source>
</evidence>
<feature type="region of interest" description="Disordered" evidence="1">
    <location>
        <begin position="19"/>
        <end position="40"/>
    </location>
</feature>
<dbReference type="STRING" id="1385369.N825_15060"/>
<organism evidence="2 3">
    <name type="scientific">Skermanella stibiiresistens SB22</name>
    <dbReference type="NCBI Taxonomy" id="1385369"/>
    <lineage>
        <taxon>Bacteria</taxon>
        <taxon>Pseudomonadati</taxon>
        <taxon>Pseudomonadota</taxon>
        <taxon>Alphaproteobacteria</taxon>
        <taxon>Rhodospirillales</taxon>
        <taxon>Azospirillaceae</taxon>
        <taxon>Skermanella</taxon>
    </lineage>
</organism>
<keyword evidence="3" id="KW-1185">Reference proteome</keyword>
<name>W9GVY5_9PROT</name>
<dbReference type="EMBL" id="AVFL01000021">
    <property type="protein sequence ID" value="EWY38070.1"/>
    <property type="molecule type" value="Genomic_DNA"/>
</dbReference>
<proteinExistence type="predicted"/>
<sequence length="94" mass="9759">MAFQSSGYTMPTCFDAADGVSPTKSGARAPSPTLTVSADPDGVSVDNAGIRRSVALTVIGGFAASPPPNPLVVPVVFNRVDDLGTMVEHWRREA</sequence>